<evidence type="ECO:0000259" key="1">
    <source>
        <dbReference type="Pfam" id="PF14478"/>
    </source>
</evidence>
<name>A0A1F5Z834_9BACT</name>
<dbReference type="Gene3D" id="2.170.130.30">
    <property type="match status" value="1"/>
</dbReference>
<dbReference type="Proteomes" id="UP000176854">
    <property type="component" value="Unassembled WGS sequence"/>
</dbReference>
<proteinExistence type="predicted"/>
<reference evidence="2 3" key="1">
    <citation type="journal article" date="2016" name="Nat. Commun.">
        <title>Thousands of microbial genomes shed light on interconnected biogeochemical processes in an aquifer system.</title>
        <authorList>
            <person name="Anantharaman K."/>
            <person name="Brown C.T."/>
            <person name="Hug L.A."/>
            <person name="Sharon I."/>
            <person name="Castelle C.J."/>
            <person name="Probst A.J."/>
            <person name="Thomas B.C."/>
            <person name="Singh A."/>
            <person name="Wilkins M.J."/>
            <person name="Karaoz U."/>
            <person name="Brodie E.L."/>
            <person name="Williams K.H."/>
            <person name="Hubbard S.S."/>
            <person name="Banfield J.F."/>
        </authorList>
    </citation>
    <scope>NUCLEOTIDE SEQUENCE [LARGE SCALE GENOMIC DNA]</scope>
</reference>
<dbReference type="EMBL" id="MFJC01000060">
    <property type="protein sequence ID" value="OGG08581.1"/>
    <property type="molecule type" value="Genomic_DNA"/>
</dbReference>
<feature type="domain" description="Transcobalamin-like C-terminal" evidence="1">
    <location>
        <begin position="79"/>
        <end position="134"/>
    </location>
</feature>
<protein>
    <recommendedName>
        <fullName evidence="1">Transcobalamin-like C-terminal domain-containing protein</fullName>
    </recommendedName>
</protein>
<evidence type="ECO:0000313" key="2">
    <source>
        <dbReference type="EMBL" id="OGG08581.1"/>
    </source>
</evidence>
<evidence type="ECO:0000313" key="3">
    <source>
        <dbReference type="Proteomes" id="UP000176854"/>
    </source>
</evidence>
<dbReference type="AlphaFoldDB" id="A0A1F5Z834"/>
<dbReference type="Pfam" id="PF14478">
    <property type="entry name" value="DUF4430"/>
    <property type="match status" value="1"/>
</dbReference>
<organism evidence="2 3">
    <name type="scientific">Candidatus Gottesmanbacteria bacterium RBG_16_43_7</name>
    <dbReference type="NCBI Taxonomy" id="1798373"/>
    <lineage>
        <taxon>Bacteria</taxon>
        <taxon>Candidatus Gottesmaniibacteriota</taxon>
    </lineage>
</organism>
<sequence length="138" mass="15283">MKRFIIILFFAVVAVFSLTVLSGRNTQTAQYKANEQNTNQIPRVPLIIGDEYTAATYSGVAAATAFTALERVASVSGIKLKTKQYDFGVLVQAIGEKQNSDLLSWIYFINGKSPIIASDRSNLKDGDTVEWKYVRPDL</sequence>
<dbReference type="STRING" id="1798373.A2154_00520"/>
<gene>
    <name evidence="2" type="ORF">A2154_00520</name>
</gene>
<dbReference type="InterPro" id="IPR027954">
    <property type="entry name" value="Transcobalamin-like_C"/>
</dbReference>
<comment type="caution">
    <text evidence="2">The sequence shown here is derived from an EMBL/GenBank/DDBJ whole genome shotgun (WGS) entry which is preliminary data.</text>
</comment>
<accession>A0A1F5Z834</accession>